<dbReference type="OrthoDB" id="1751114at2759"/>
<accession>A0A371G7B0</accession>
<name>A0A371G7B0_MUCPR</name>
<sequence>MLVHDLDIVDNNAQNGENIIMLLRDGFDVLPNDDVEEEQEMSQNENPGDAPEPPPIQLKRSSRQRQSFTRYTSDEYVTLTNGEEPECYQEAIESEERQKPMSTPLATHYKTEFDT</sequence>
<dbReference type="Proteomes" id="UP000257109">
    <property type="component" value="Unassembled WGS sequence"/>
</dbReference>
<feature type="compositionally biased region" description="Acidic residues" evidence="1">
    <location>
        <begin position="31"/>
        <end position="40"/>
    </location>
</feature>
<comment type="caution">
    <text evidence="2">The sequence shown here is derived from an EMBL/GenBank/DDBJ whole genome shotgun (WGS) entry which is preliminary data.</text>
</comment>
<proteinExistence type="predicted"/>
<organism evidence="2 3">
    <name type="scientific">Mucuna pruriens</name>
    <name type="common">Velvet bean</name>
    <name type="synonym">Dolichos pruriens</name>
    <dbReference type="NCBI Taxonomy" id="157652"/>
    <lineage>
        <taxon>Eukaryota</taxon>
        <taxon>Viridiplantae</taxon>
        <taxon>Streptophyta</taxon>
        <taxon>Embryophyta</taxon>
        <taxon>Tracheophyta</taxon>
        <taxon>Spermatophyta</taxon>
        <taxon>Magnoliopsida</taxon>
        <taxon>eudicotyledons</taxon>
        <taxon>Gunneridae</taxon>
        <taxon>Pentapetalae</taxon>
        <taxon>rosids</taxon>
        <taxon>fabids</taxon>
        <taxon>Fabales</taxon>
        <taxon>Fabaceae</taxon>
        <taxon>Papilionoideae</taxon>
        <taxon>50 kb inversion clade</taxon>
        <taxon>NPAAA clade</taxon>
        <taxon>indigoferoid/millettioid clade</taxon>
        <taxon>Phaseoleae</taxon>
        <taxon>Mucuna</taxon>
    </lineage>
</organism>
<feature type="region of interest" description="Disordered" evidence="1">
    <location>
        <begin position="93"/>
        <end position="115"/>
    </location>
</feature>
<evidence type="ECO:0000256" key="1">
    <source>
        <dbReference type="SAM" id="MobiDB-lite"/>
    </source>
</evidence>
<reference evidence="2" key="1">
    <citation type="submission" date="2018-05" db="EMBL/GenBank/DDBJ databases">
        <title>Draft genome of Mucuna pruriens seed.</title>
        <authorList>
            <person name="Nnadi N.E."/>
            <person name="Vos R."/>
            <person name="Hasami M.H."/>
            <person name="Devisetty U.K."/>
            <person name="Aguiy J.C."/>
        </authorList>
    </citation>
    <scope>NUCLEOTIDE SEQUENCE [LARGE SCALE GENOMIC DNA]</scope>
    <source>
        <strain evidence="2">JCA_2017</strain>
    </source>
</reference>
<dbReference type="EMBL" id="QJKJ01006516">
    <property type="protein sequence ID" value="RDX86446.1"/>
    <property type="molecule type" value="Genomic_DNA"/>
</dbReference>
<evidence type="ECO:0000313" key="3">
    <source>
        <dbReference type="Proteomes" id="UP000257109"/>
    </source>
</evidence>
<keyword evidence="3" id="KW-1185">Reference proteome</keyword>
<feature type="region of interest" description="Disordered" evidence="1">
    <location>
        <begin position="31"/>
        <end position="74"/>
    </location>
</feature>
<feature type="non-terminal residue" evidence="2">
    <location>
        <position position="1"/>
    </location>
</feature>
<dbReference type="AlphaFoldDB" id="A0A371G7B0"/>
<evidence type="ECO:0000313" key="2">
    <source>
        <dbReference type="EMBL" id="RDX86446.1"/>
    </source>
</evidence>
<gene>
    <name evidence="2" type="ORF">CR513_32214</name>
</gene>
<protein>
    <submittedName>
        <fullName evidence="2">Uncharacterized protein</fullName>
    </submittedName>
</protein>